<dbReference type="EMBL" id="CP144699">
    <property type="protein sequence ID" value="WVZ19551.1"/>
    <property type="molecule type" value="Genomic_DNA"/>
</dbReference>
<accession>A0AAQ3P2D5</accession>
<keyword evidence="3" id="KW-1185">Reference proteome</keyword>
<evidence type="ECO:0000313" key="3">
    <source>
        <dbReference type="Proteomes" id="UP001374535"/>
    </source>
</evidence>
<evidence type="ECO:0000256" key="1">
    <source>
        <dbReference type="SAM" id="SignalP"/>
    </source>
</evidence>
<protein>
    <submittedName>
        <fullName evidence="2">Uncharacterized protein</fullName>
    </submittedName>
</protein>
<dbReference type="AlphaFoldDB" id="A0AAQ3P2D5"/>
<gene>
    <name evidence="2" type="ORF">V8G54_006873</name>
</gene>
<evidence type="ECO:0000313" key="2">
    <source>
        <dbReference type="EMBL" id="WVZ19551.1"/>
    </source>
</evidence>
<proteinExistence type="predicted"/>
<dbReference type="Proteomes" id="UP001374535">
    <property type="component" value="Chromosome 2"/>
</dbReference>
<organism evidence="2 3">
    <name type="scientific">Vigna mungo</name>
    <name type="common">Black gram</name>
    <name type="synonym">Phaseolus mungo</name>
    <dbReference type="NCBI Taxonomy" id="3915"/>
    <lineage>
        <taxon>Eukaryota</taxon>
        <taxon>Viridiplantae</taxon>
        <taxon>Streptophyta</taxon>
        <taxon>Embryophyta</taxon>
        <taxon>Tracheophyta</taxon>
        <taxon>Spermatophyta</taxon>
        <taxon>Magnoliopsida</taxon>
        <taxon>eudicotyledons</taxon>
        <taxon>Gunneridae</taxon>
        <taxon>Pentapetalae</taxon>
        <taxon>rosids</taxon>
        <taxon>fabids</taxon>
        <taxon>Fabales</taxon>
        <taxon>Fabaceae</taxon>
        <taxon>Papilionoideae</taxon>
        <taxon>50 kb inversion clade</taxon>
        <taxon>NPAAA clade</taxon>
        <taxon>indigoferoid/millettioid clade</taxon>
        <taxon>Phaseoleae</taxon>
        <taxon>Vigna</taxon>
    </lineage>
</organism>
<name>A0AAQ3P2D5_VIGMU</name>
<sequence length="121" mass="12336">MVSAFILSTSLCNSASLSATAFMASTSATCAVCAHTAFFFASSELASATTASRSFSNTFTSVFTFISSFTPSPCLCVDIILVSASILAAFCNVCPSLDLAPTSPFILASATSTLAWLAASI</sequence>
<feature type="signal peptide" evidence="1">
    <location>
        <begin position="1"/>
        <end position="19"/>
    </location>
</feature>
<keyword evidence="1" id="KW-0732">Signal</keyword>
<feature type="chain" id="PRO_5042850188" evidence="1">
    <location>
        <begin position="20"/>
        <end position="121"/>
    </location>
</feature>
<reference evidence="2 3" key="1">
    <citation type="journal article" date="2023" name="Life. Sci Alliance">
        <title>Evolutionary insights into 3D genome organization and epigenetic landscape of Vigna mungo.</title>
        <authorList>
            <person name="Junaid A."/>
            <person name="Singh B."/>
            <person name="Bhatia S."/>
        </authorList>
    </citation>
    <scope>NUCLEOTIDE SEQUENCE [LARGE SCALE GENOMIC DNA]</scope>
    <source>
        <strain evidence="2">Urdbean</strain>
    </source>
</reference>